<comment type="caution">
    <text evidence="2">The sequence shown here is derived from an EMBL/GenBank/DDBJ whole genome shotgun (WGS) entry which is preliminary data.</text>
</comment>
<name>A0ABW1JJU2_9ACTN</name>
<dbReference type="RefSeq" id="WP_345717677.1">
    <property type="nucleotide sequence ID" value="NZ_BAABFP010000007.1"/>
</dbReference>
<evidence type="ECO:0000313" key="2">
    <source>
        <dbReference type="EMBL" id="MFC6009151.1"/>
    </source>
</evidence>
<gene>
    <name evidence="2" type="ORF">ACFQDO_18610</name>
</gene>
<dbReference type="Proteomes" id="UP001596189">
    <property type="component" value="Unassembled WGS sequence"/>
</dbReference>
<feature type="region of interest" description="Disordered" evidence="1">
    <location>
        <begin position="1"/>
        <end position="26"/>
    </location>
</feature>
<feature type="region of interest" description="Disordered" evidence="1">
    <location>
        <begin position="69"/>
        <end position="108"/>
    </location>
</feature>
<proteinExistence type="predicted"/>
<dbReference type="EMBL" id="JBHSRD010000008">
    <property type="protein sequence ID" value="MFC6009151.1"/>
    <property type="molecule type" value="Genomic_DNA"/>
</dbReference>
<accession>A0ABW1JJU2</accession>
<reference evidence="3" key="1">
    <citation type="journal article" date="2019" name="Int. J. Syst. Evol. Microbiol.">
        <title>The Global Catalogue of Microorganisms (GCM) 10K type strain sequencing project: providing services to taxonomists for standard genome sequencing and annotation.</title>
        <authorList>
            <consortium name="The Broad Institute Genomics Platform"/>
            <consortium name="The Broad Institute Genome Sequencing Center for Infectious Disease"/>
            <person name="Wu L."/>
            <person name="Ma J."/>
        </authorList>
    </citation>
    <scope>NUCLEOTIDE SEQUENCE [LARGE SCALE GENOMIC DNA]</scope>
    <source>
        <strain evidence="3">KACC 14249</strain>
    </source>
</reference>
<organism evidence="2 3">
    <name type="scientific">Angustibacter luteus</name>
    <dbReference type="NCBI Taxonomy" id="658456"/>
    <lineage>
        <taxon>Bacteria</taxon>
        <taxon>Bacillati</taxon>
        <taxon>Actinomycetota</taxon>
        <taxon>Actinomycetes</taxon>
        <taxon>Kineosporiales</taxon>
        <taxon>Kineosporiaceae</taxon>
    </lineage>
</organism>
<dbReference type="Gene3D" id="1.10.30.50">
    <property type="match status" value="1"/>
</dbReference>
<keyword evidence="3" id="KW-1185">Reference proteome</keyword>
<sequence>MGSATAFGQAASVTDKRTTTEKGRGRQWQLLCEQARRVYPPICWICHREIDLTLAATDRMSWTLDHLDPVATHGTQVPPIERTRPAHRAHNSSRKAGPPPQHRPSRLW</sequence>
<evidence type="ECO:0000256" key="1">
    <source>
        <dbReference type="SAM" id="MobiDB-lite"/>
    </source>
</evidence>
<feature type="compositionally biased region" description="Basic and acidic residues" evidence="1">
    <location>
        <begin position="14"/>
        <end position="24"/>
    </location>
</feature>
<protein>
    <recommendedName>
        <fullName evidence="4">HNH endonuclease</fullName>
    </recommendedName>
</protein>
<evidence type="ECO:0008006" key="4">
    <source>
        <dbReference type="Google" id="ProtNLM"/>
    </source>
</evidence>
<evidence type="ECO:0000313" key="3">
    <source>
        <dbReference type="Proteomes" id="UP001596189"/>
    </source>
</evidence>